<dbReference type="PANTHER" id="PTHR24291">
    <property type="entry name" value="CYTOCHROME P450 FAMILY 4"/>
    <property type="match status" value="1"/>
</dbReference>
<evidence type="ECO:0000256" key="11">
    <source>
        <dbReference type="ARBA" id="ARBA00023004"/>
    </source>
</evidence>
<dbReference type="InterPro" id="IPR002401">
    <property type="entry name" value="Cyt_P450_E_grp-I"/>
</dbReference>
<sequence length="445" mass="50893">MAIATLILFTAILIGFLYLLQHYLSKLHLYNTIKDLPGPKALPLVGNALMFTGEVAEICSKIITMADVYPSLSRLWLGSRLLIFIYDPENMKAVLNSPSGIYKSEDYNYMKPFIGEGVFSCAGSKWRAQRKTLSPAFNLNSMKSFMDSFVRHTNIFIQRLETTNGKEIEISKYIGPCALDIIYDTTLETELNAQAEQECKICDSMKNMLESFTRRIFKVWLHPNIIYYNTTAGKKEQKCLDYINILTNKIIKKKKMEMEANPVQESVQENEGEKKSPKTYLDLAMELAKSGGKVSETVLRDEINTMTIAGSDTTAGTVSFLLLMLANHPEIQNKAYQELHEIYGTSDPEDVHMQYDDLQRMEYLDRVIKETMRLFPVAPMIIRKVIEDIKGMKYAIAEMKAIAATVIRKFIIMVDKPLPVEEIDLKIYVALKPVKPIMLRFKKRH</sequence>
<comment type="caution">
    <text evidence="15">The sequence shown here is derived from an EMBL/GenBank/DDBJ whole genome shotgun (WGS) entry which is preliminary data.</text>
</comment>
<evidence type="ECO:0000256" key="6">
    <source>
        <dbReference type="ARBA" id="ARBA00022617"/>
    </source>
</evidence>
<feature type="transmembrane region" description="Helical" evidence="14">
    <location>
        <begin position="6"/>
        <end position="24"/>
    </location>
</feature>
<dbReference type="SUPFAM" id="SSF48264">
    <property type="entry name" value="Cytochrome P450"/>
    <property type="match status" value="1"/>
</dbReference>
<keyword evidence="8" id="KW-0256">Endoplasmic reticulum</keyword>
<dbReference type="PRINTS" id="PR00463">
    <property type="entry name" value="EP450I"/>
</dbReference>
<evidence type="ECO:0000256" key="14">
    <source>
        <dbReference type="SAM" id="Phobius"/>
    </source>
</evidence>
<dbReference type="GO" id="GO:0004497">
    <property type="term" value="F:monooxygenase activity"/>
    <property type="evidence" value="ECO:0007669"/>
    <property type="project" value="UniProtKB-KW"/>
</dbReference>
<name>A0AAD9S070_9HYME</name>
<dbReference type="Proteomes" id="UP001258017">
    <property type="component" value="Unassembled WGS sequence"/>
</dbReference>
<evidence type="ECO:0000256" key="8">
    <source>
        <dbReference type="ARBA" id="ARBA00022824"/>
    </source>
</evidence>
<proteinExistence type="inferred from homology"/>
<keyword evidence="6" id="KW-0349">Heme</keyword>
<evidence type="ECO:0000256" key="2">
    <source>
        <dbReference type="ARBA" id="ARBA00003690"/>
    </source>
</evidence>
<keyword evidence="14" id="KW-0812">Transmembrane</keyword>
<dbReference type="PRINTS" id="PR00385">
    <property type="entry name" value="P450"/>
</dbReference>
<protein>
    <recommendedName>
        <fullName evidence="17">Cytochrome P450</fullName>
    </recommendedName>
</protein>
<evidence type="ECO:0000256" key="7">
    <source>
        <dbReference type="ARBA" id="ARBA00022723"/>
    </source>
</evidence>
<evidence type="ECO:0008006" key="17">
    <source>
        <dbReference type="Google" id="ProtNLM"/>
    </source>
</evidence>
<keyword evidence="12" id="KW-0503">Monooxygenase</keyword>
<evidence type="ECO:0000256" key="5">
    <source>
        <dbReference type="ARBA" id="ARBA00010617"/>
    </source>
</evidence>
<reference evidence="15" key="1">
    <citation type="submission" date="2021-08" db="EMBL/GenBank/DDBJ databases">
        <authorList>
            <person name="Misof B."/>
            <person name="Oliver O."/>
            <person name="Podsiadlowski L."/>
            <person name="Donath A."/>
            <person name="Peters R."/>
            <person name="Mayer C."/>
            <person name="Rust J."/>
            <person name="Gunkel S."/>
            <person name="Lesny P."/>
            <person name="Martin S."/>
            <person name="Oeyen J.P."/>
            <person name="Petersen M."/>
            <person name="Panagiotis P."/>
            <person name="Wilbrandt J."/>
            <person name="Tanja T."/>
        </authorList>
    </citation>
    <scope>NUCLEOTIDE SEQUENCE</scope>
    <source>
        <strain evidence="15">GBR_01_08_01A</strain>
        <tissue evidence="15">Thorax + abdomen</tissue>
    </source>
</reference>
<evidence type="ECO:0000313" key="15">
    <source>
        <dbReference type="EMBL" id="KAK2588773.1"/>
    </source>
</evidence>
<keyword evidence="10" id="KW-0560">Oxidoreductase</keyword>
<evidence type="ECO:0000256" key="1">
    <source>
        <dbReference type="ARBA" id="ARBA00001971"/>
    </source>
</evidence>
<keyword evidence="9" id="KW-0492">Microsome</keyword>
<dbReference type="InterPro" id="IPR050196">
    <property type="entry name" value="Cytochrome_P450_Monoox"/>
</dbReference>
<keyword evidence="13 14" id="KW-0472">Membrane</keyword>
<dbReference type="PANTHER" id="PTHR24291:SF189">
    <property type="entry name" value="CYTOCHROME P450 4C3-RELATED"/>
    <property type="match status" value="1"/>
</dbReference>
<dbReference type="AlphaFoldDB" id="A0AAD9S070"/>
<dbReference type="InterPro" id="IPR001128">
    <property type="entry name" value="Cyt_P450"/>
</dbReference>
<evidence type="ECO:0000256" key="13">
    <source>
        <dbReference type="ARBA" id="ARBA00023136"/>
    </source>
</evidence>
<comment type="similarity">
    <text evidence="5">Belongs to the cytochrome P450 family.</text>
</comment>
<dbReference type="InterPro" id="IPR036396">
    <property type="entry name" value="Cyt_P450_sf"/>
</dbReference>
<comment type="function">
    <text evidence="2">May be involved in the metabolism of insect hormones and in the breakdown of synthetic insecticides.</text>
</comment>
<dbReference type="Pfam" id="PF00067">
    <property type="entry name" value="p450"/>
    <property type="match status" value="1"/>
</dbReference>
<evidence type="ECO:0000313" key="16">
    <source>
        <dbReference type="Proteomes" id="UP001258017"/>
    </source>
</evidence>
<accession>A0AAD9S070</accession>
<dbReference type="GO" id="GO:0005789">
    <property type="term" value="C:endoplasmic reticulum membrane"/>
    <property type="evidence" value="ECO:0007669"/>
    <property type="project" value="UniProtKB-SubCell"/>
</dbReference>
<dbReference type="GO" id="GO:0020037">
    <property type="term" value="F:heme binding"/>
    <property type="evidence" value="ECO:0007669"/>
    <property type="project" value="InterPro"/>
</dbReference>
<dbReference type="EMBL" id="JAIFRP010000002">
    <property type="protein sequence ID" value="KAK2588773.1"/>
    <property type="molecule type" value="Genomic_DNA"/>
</dbReference>
<keyword evidence="11" id="KW-0408">Iron</keyword>
<dbReference type="GO" id="GO:0016705">
    <property type="term" value="F:oxidoreductase activity, acting on paired donors, with incorporation or reduction of molecular oxygen"/>
    <property type="evidence" value="ECO:0007669"/>
    <property type="project" value="InterPro"/>
</dbReference>
<comment type="subcellular location">
    <subcellularLocation>
        <location evidence="4">Endoplasmic reticulum membrane</location>
        <topology evidence="4">Peripheral membrane protein</topology>
    </subcellularLocation>
    <subcellularLocation>
        <location evidence="3">Microsome membrane</location>
        <topology evidence="3">Peripheral membrane protein</topology>
    </subcellularLocation>
</comment>
<keyword evidence="16" id="KW-1185">Reference proteome</keyword>
<comment type="cofactor">
    <cofactor evidence="1">
        <name>heme</name>
        <dbReference type="ChEBI" id="CHEBI:30413"/>
    </cofactor>
</comment>
<reference evidence="15" key="2">
    <citation type="journal article" date="2023" name="Commun. Biol.">
        <title>Intrasexual cuticular hydrocarbon dimorphism in a wasp sheds light on hydrocarbon biosynthesis genes in Hymenoptera.</title>
        <authorList>
            <person name="Moris V.C."/>
            <person name="Podsiadlowski L."/>
            <person name="Martin S."/>
            <person name="Oeyen J.P."/>
            <person name="Donath A."/>
            <person name="Petersen M."/>
            <person name="Wilbrandt J."/>
            <person name="Misof B."/>
            <person name="Liedtke D."/>
            <person name="Thamm M."/>
            <person name="Scheiner R."/>
            <person name="Schmitt T."/>
            <person name="Niehuis O."/>
        </authorList>
    </citation>
    <scope>NUCLEOTIDE SEQUENCE</scope>
    <source>
        <strain evidence="15">GBR_01_08_01A</strain>
    </source>
</reference>
<evidence type="ECO:0000256" key="10">
    <source>
        <dbReference type="ARBA" id="ARBA00023002"/>
    </source>
</evidence>
<gene>
    <name evidence="15" type="ORF">KPH14_001653</name>
</gene>
<dbReference type="Gene3D" id="1.10.630.10">
    <property type="entry name" value="Cytochrome P450"/>
    <property type="match status" value="1"/>
</dbReference>
<evidence type="ECO:0000256" key="12">
    <source>
        <dbReference type="ARBA" id="ARBA00023033"/>
    </source>
</evidence>
<evidence type="ECO:0000256" key="9">
    <source>
        <dbReference type="ARBA" id="ARBA00022848"/>
    </source>
</evidence>
<evidence type="ECO:0000256" key="4">
    <source>
        <dbReference type="ARBA" id="ARBA00004406"/>
    </source>
</evidence>
<keyword evidence="14" id="KW-1133">Transmembrane helix</keyword>
<organism evidence="15 16">
    <name type="scientific">Odynerus spinipes</name>
    <dbReference type="NCBI Taxonomy" id="1348599"/>
    <lineage>
        <taxon>Eukaryota</taxon>
        <taxon>Metazoa</taxon>
        <taxon>Ecdysozoa</taxon>
        <taxon>Arthropoda</taxon>
        <taxon>Hexapoda</taxon>
        <taxon>Insecta</taxon>
        <taxon>Pterygota</taxon>
        <taxon>Neoptera</taxon>
        <taxon>Endopterygota</taxon>
        <taxon>Hymenoptera</taxon>
        <taxon>Apocrita</taxon>
        <taxon>Aculeata</taxon>
        <taxon>Vespoidea</taxon>
        <taxon>Vespidae</taxon>
        <taxon>Eumeninae</taxon>
        <taxon>Odynerus</taxon>
    </lineage>
</organism>
<dbReference type="GO" id="GO:0005506">
    <property type="term" value="F:iron ion binding"/>
    <property type="evidence" value="ECO:0007669"/>
    <property type="project" value="InterPro"/>
</dbReference>
<keyword evidence="7" id="KW-0479">Metal-binding</keyword>
<evidence type="ECO:0000256" key="3">
    <source>
        <dbReference type="ARBA" id="ARBA00004174"/>
    </source>
</evidence>